<protein>
    <submittedName>
        <fullName evidence="9">LPXTG cell wall anchor domain-containing protein</fullName>
    </submittedName>
</protein>
<dbReference type="PROSITE" id="PS50847">
    <property type="entry name" value="GRAM_POS_ANCHORING"/>
    <property type="match status" value="1"/>
</dbReference>
<evidence type="ECO:0000259" key="8">
    <source>
        <dbReference type="PROSITE" id="PS50847"/>
    </source>
</evidence>
<name>A0A4Z1B213_9STAP</name>
<evidence type="ECO:0000256" key="2">
    <source>
        <dbReference type="ARBA" id="ARBA00022512"/>
    </source>
</evidence>
<keyword evidence="7" id="KW-0812">Transmembrane</keyword>
<keyword evidence="7" id="KW-1133">Transmembrane helix</keyword>
<organism evidence="9 10">
    <name type="scientific">Staphylococcus pragensis</name>
    <dbReference type="NCBI Taxonomy" id="1611836"/>
    <lineage>
        <taxon>Bacteria</taxon>
        <taxon>Bacillati</taxon>
        <taxon>Bacillota</taxon>
        <taxon>Bacilli</taxon>
        <taxon>Bacillales</taxon>
        <taxon>Staphylococcaceae</taxon>
        <taxon>Staphylococcus</taxon>
    </lineage>
</organism>
<dbReference type="NCBIfam" id="TIGR01167">
    <property type="entry name" value="LPXTG_anchor"/>
    <property type="match status" value="1"/>
</dbReference>
<evidence type="ECO:0000256" key="1">
    <source>
        <dbReference type="ARBA" id="ARBA00004168"/>
    </source>
</evidence>
<evidence type="ECO:0000256" key="5">
    <source>
        <dbReference type="ARBA" id="ARBA00023088"/>
    </source>
</evidence>
<keyword evidence="5" id="KW-0572">Peptidoglycan-anchor</keyword>
<proteinExistence type="predicted"/>
<feature type="transmembrane region" description="Helical" evidence="7">
    <location>
        <begin position="42"/>
        <end position="59"/>
    </location>
</feature>
<dbReference type="Pfam" id="PF00746">
    <property type="entry name" value="Gram_pos_anchor"/>
    <property type="match status" value="1"/>
</dbReference>
<comment type="subcellular location">
    <subcellularLocation>
        <location evidence="1">Secreted</location>
        <location evidence="1">Cell wall</location>
        <topology evidence="1">Peptidoglycan-anchor</topology>
    </subcellularLocation>
</comment>
<keyword evidence="3" id="KW-0964">Secreted</keyword>
<keyword evidence="7" id="KW-0472">Membrane</keyword>
<dbReference type="Proteomes" id="UP000297459">
    <property type="component" value="Unassembled WGS sequence"/>
</dbReference>
<evidence type="ECO:0000256" key="7">
    <source>
        <dbReference type="SAM" id="Phobius"/>
    </source>
</evidence>
<keyword evidence="10" id="KW-1185">Reference proteome</keyword>
<dbReference type="InterPro" id="IPR019931">
    <property type="entry name" value="LPXTG_anchor"/>
</dbReference>
<sequence length="67" mass="7524">MSNTNGSNEKHLQSHHKNTHQDKIADTKDKLPLTGETKQNNSILLSILTAIFGSSLLLLRRKNTKNK</sequence>
<evidence type="ECO:0000313" key="10">
    <source>
        <dbReference type="Proteomes" id="UP000297459"/>
    </source>
</evidence>
<feature type="region of interest" description="Disordered" evidence="6">
    <location>
        <begin position="1"/>
        <end position="35"/>
    </location>
</feature>
<keyword evidence="2" id="KW-0134">Cell wall</keyword>
<keyword evidence="4" id="KW-0732">Signal</keyword>
<dbReference type="AlphaFoldDB" id="A0A4Z1B213"/>
<accession>A0A4Z1B213</accession>
<dbReference type="EMBL" id="SRPJ01000002">
    <property type="protein sequence ID" value="TGN27413.1"/>
    <property type="molecule type" value="Genomic_DNA"/>
</dbReference>
<evidence type="ECO:0000256" key="3">
    <source>
        <dbReference type="ARBA" id="ARBA00022525"/>
    </source>
</evidence>
<evidence type="ECO:0000256" key="4">
    <source>
        <dbReference type="ARBA" id="ARBA00022729"/>
    </source>
</evidence>
<evidence type="ECO:0000256" key="6">
    <source>
        <dbReference type="SAM" id="MobiDB-lite"/>
    </source>
</evidence>
<reference evidence="9 10" key="1">
    <citation type="submission" date="2019-04" db="EMBL/GenBank/DDBJ databases">
        <title>Genomic characterization of Staphylococcus petrasii strains.</title>
        <authorList>
            <person name="Vrbovska V."/>
            <person name="Kovarovic V."/>
            <person name="Maslanova I."/>
            <person name="Indrakova A."/>
            <person name="Petras P."/>
            <person name="Sedo O."/>
            <person name="Svec P."/>
            <person name="Fisarova L."/>
            <person name="Sedlacek I."/>
            <person name="Doskar J."/>
            <person name="Pantucek R."/>
        </authorList>
    </citation>
    <scope>NUCLEOTIDE SEQUENCE [LARGE SCALE GENOMIC DNA]</scope>
    <source>
        <strain evidence="9 10">CCM 8529</strain>
    </source>
</reference>
<feature type="compositionally biased region" description="Basic and acidic residues" evidence="6">
    <location>
        <begin position="19"/>
        <end position="31"/>
    </location>
</feature>
<evidence type="ECO:0000313" key="9">
    <source>
        <dbReference type="EMBL" id="TGN27413.1"/>
    </source>
</evidence>
<gene>
    <name evidence="9" type="ORF">E2558_06095</name>
</gene>
<comment type="caution">
    <text evidence="9">The sequence shown here is derived from an EMBL/GenBank/DDBJ whole genome shotgun (WGS) entry which is preliminary data.</text>
</comment>
<feature type="domain" description="Gram-positive cocci surface proteins LPxTG" evidence="8">
    <location>
        <begin position="31"/>
        <end position="67"/>
    </location>
</feature>